<evidence type="ECO:0000256" key="2">
    <source>
        <dbReference type="ARBA" id="ARBA00012438"/>
    </source>
</evidence>
<name>A0ABV8G217_9ACTN</name>
<evidence type="ECO:0000313" key="13">
    <source>
        <dbReference type="Proteomes" id="UP001595851"/>
    </source>
</evidence>
<feature type="domain" description="Histidine kinase/HSP90-like ATPase" evidence="11">
    <location>
        <begin position="303"/>
        <end position="397"/>
    </location>
</feature>
<dbReference type="GO" id="GO:0016301">
    <property type="term" value="F:kinase activity"/>
    <property type="evidence" value="ECO:0007669"/>
    <property type="project" value="UniProtKB-KW"/>
</dbReference>
<feature type="transmembrane region" description="Helical" evidence="10">
    <location>
        <begin position="151"/>
        <end position="168"/>
    </location>
</feature>
<dbReference type="SMART" id="SM00387">
    <property type="entry name" value="HATPase_c"/>
    <property type="match status" value="1"/>
</dbReference>
<dbReference type="EC" id="2.7.13.3" evidence="2"/>
<feature type="region of interest" description="Disordered" evidence="9">
    <location>
        <begin position="255"/>
        <end position="276"/>
    </location>
</feature>
<evidence type="ECO:0000256" key="6">
    <source>
        <dbReference type="ARBA" id="ARBA00022777"/>
    </source>
</evidence>
<evidence type="ECO:0000313" key="12">
    <source>
        <dbReference type="EMBL" id="MFC4006417.1"/>
    </source>
</evidence>
<dbReference type="InterPro" id="IPR036890">
    <property type="entry name" value="HATPase_C_sf"/>
</dbReference>
<comment type="caution">
    <text evidence="12">The sequence shown here is derived from an EMBL/GenBank/DDBJ whole genome shotgun (WGS) entry which is preliminary data.</text>
</comment>
<keyword evidence="3" id="KW-0597">Phosphoprotein</keyword>
<keyword evidence="10" id="KW-0812">Transmembrane</keyword>
<gene>
    <name evidence="12" type="ORF">ACFOY2_04240</name>
</gene>
<dbReference type="Pfam" id="PF02518">
    <property type="entry name" value="HATPase_c"/>
    <property type="match status" value="1"/>
</dbReference>
<dbReference type="RefSeq" id="WP_379526574.1">
    <property type="nucleotide sequence ID" value="NZ_JBHSBI010000002.1"/>
</dbReference>
<evidence type="ECO:0000256" key="3">
    <source>
        <dbReference type="ARBA" id="ARBA00022553"/>
    </source>
</evidence>
<reference evidence="13" key="1">
    <citation type="journal article" date="2019" name="Int. J. Syst. Evol. Microbiol.">
        <title>The Global Catalogue of Microorganisms (GCM) 10K type strain sequencing project: providing services to taxonomists for standard genome sequencing and annotation.</title>
        <authorList>
            <consortium name="The Broad Institute Genomics Platform"/>
            <consortium name="The Broad Institute Genome Sequencing Center for Infectious Disease"/>
            <person name="Wu L."/>
            <person name="Ma J."/>
        </authorList>
    </citation>
    <scope>NUCLEOTIDE SEQUENCE [LARGE SCALE GENOMIC DNA]</scope>
    <source>
        <strain evidence="13">TBRC 1276</strain>
    </source>
</reference>
<keyword evidence="10" id="KW-1133">Transmembrane helix</keyword>
<feature type="transmembrane region" description="Helical" evidence="10">
    <location>
        <begin position="26"/>
        <end position="59"/>
    </location>
</feature>
<evidence type="ECO:0000256" key="1">
    <source>
        <dbReference type="ARBA" id="ARBA00000085"/>
    </source>
</evidence>
<feature type="transmembrane region" description="Helical" evidence="10">
    <location>
        <begin position="113"/>
        <end position="139"/>
    </location>
</feature>
<dbReference type="Gene3D" id="1.20.5.1930">
    <property type="match status" value="1"/>
</dbReference>
<dbReference type="Pfam" id="PF07730">
    <property type="entry name" value="HisKA_3"/>
    <property type="match status" value="1"/>
</dbReference>
<keyword evidence="5" id="KW-0547">Nucleotide-binding</keyword>
<keyword evidence="13" id="KW-1185">Reference proteome</keyword>
<dbReference type="PANTHER" id="PTHR24421">
    <property type="entry name" value="NITRATE/NITRITE SENSOR PROTEIN NARX-RELATED"/>
    <property type="match status" value="1"/>
</dbReference>
<dbReference type="Proteomes" id="UP001595851">
    <property type="component" value="Unassembled WGS sequence"/>
</dbReference>
<keyword evidence="6 12" id="KW-0418">Kinase</keyword>
<evidence type="ECO:0000256" key="4">
    <source>
        <dbReference type="ARBA" id="ARBA00022679"/>
    </source>
</evidence>
<keyword evidence="7" id="KW-0067">ATP-binding</keyword>
<dbReference type="EMBL" id="JBHSBI010000002">
    <property type="protein sequence ID" value="MFC4006417.1"/>
    <property type="molecule type" value="Genomic_DNA"/>
</dbReference>
<dbReference type="PANTHER" id="PTHR24421:SF10">
    <property type="entry name" value="NITRATE_NITRITE SENSOR PROTEIN NARQ"/>
    <property type="match status" value="1"/>
</dbReference>
<evidence type="ECO:0000256" key="7">
    <source>
        <dbReference type="ARBA" id="ARBA00022840"/>
    </source>
</evidence>
<evidence type="ECO:0000256" key="5">
    <source>
        <dbReference type="ARBA" id="ARBA00022741"/>
    </source>
</evidence>
<dbReference type="CDD" id="cd16917">
    <property type="entry name" value="HATPase_UhpB-NarQ-NarX-like"/>
    <property type="match status" value="1"/>
</dbReference>
<dbReference type="InterPro" id="IPR011712">
    <property type="entry name" value="Sig_transdc_His_kin_sub3_dim/P"/>
</dbReference>
<accession>A0ABV8G217</accession>
<keyword evidence="8" id="KW-0902">Two-component regulatory system</keyword>
<evidence type="ECO:0000259" key="11">
    <source>
        <dbReference type="SMART" id="SM00387"/>
    </source>
</evidence>
<dbReference type="InterPro" id="IPR050482">
    <property type="entry name" value="Sensor_HK_TwoCompSys"/>
</dbReference>
<keyword evidence="10" id="KW-0472">Membrane</keyword>
<organism evidence="12 13">
    <name type="scientific">Nonomuraea purpurea</name>
    <dbReference type="NCBI Taxonomy" id="1849276"/>
    <lineage>
        <taxon>Bacteria</taxon>
        <taxon>Bacillati</taxon>
        <taxon>Actinomycetota</taxon>
        <taxon>Actinomycetes</taxon>
        <taxon>Streptosporangiales</taxon>
        <taxon>Streptosporangiaceae</taxon>
        <taxon>Nonomuraea</taxon>
    </lineage>
</organism>
<comment type="catalytic activity">
    <reaction evidence="1">
        <text>ATP + protein L-histidine = ADP + protein N-phospho-L-histidine.</text>
        <dbReference type="EC" id="2.7.13.3"/>
    </reaction>
</comment>
<proteinExistence type="predicted"/>
<sequence length="399" mass="42151">MLRDLRGVRVPTAPGSDQPMLRRRPFVVLACGLLIWQALFFAVSGGFGILAVPVAALVAGPVLWAWHRPVAAWAAMTAAAVVPTGLGLVLDSLIVPLPWYFDQMLAQLPVMYVLALSAGVRVTAAAFVLTLAAGAAVALPQDMEPDRLARGLLSWALALLTAVILGYARRVRRLATLRVAEEVGRLRILEERARIARELHDVVAHHMSVIAVRAASAPYRIPGGVNEEVAREFADLNAAARASIQDMRHLLGALRGSGDAPRSQGPQTEPQPGLDDLGKLVESVRRAGVPVRLSAADLELSPVQSVTVYRVVQEALSNVVRHAPAAETTVTVAAADDRVTVEVENRPPRRPAAPAPAGSGLGLIGMRERVAALGGRLTTGATDEGGFAVRAELPRGDGG</sequence>
<dbReference type="InterPro" id="IPR003594">
    <property type="entry name" value="HATPase_dom"/>
</dbReference>
<evidence type="ECO:0000256" key="10">
    <source>
        <dbReference type="SAM" id="Phobius"/>
    </source>
</evidence>
<feature type="transmembrane region" description="Helical" evidence="10">
    <location>
        <begin position="71"/>
        <end position="101"/>
    </location>
</feature>
<evidence type="ECO:0000256" key="8">
    <source>
        <dbReference type="ARBA" id="ARBA00023012"/>
    </source>
</evidence>
<protein>
    <recommendedName>
        <fullName evidence="2">histidine kinase</fullName>
        <ecNumber evidence="2">2.7.13.3</ecNumber>
    </recommendedName>
</protein>
<dbReference type="Gene3D" id="3.30.565.10">
    <property type="entry name" value="Histidine kinase-like ATPase, C-terminal domain"/>
    <property type="match status" value="1"/>
</dbReference>
<dbReference type="SUPFAM" id="SSF55874">
    <property type="entry name" value="ATPase domain of HSP90 chaperone/DNA topoisomerase II/histidine kinase"/>
    <property type="match status" value="1"/>
</dbReference>
<evidence type="ECO:0000256" key="9">
    <source>
        <dbReference type="SAM" id="MobiDB-lite"/>
    </source>
</evidence>
<keyword evidence="4" id="KW-0808">Transferase</keyword>